<evidence type="ECO:0000313" key="10">
    <source>
        <dbReference type="EMBL" id="KHF42628.1"/>
    </source>
</evidence>
<keyword evidence="2" id="KW-0805">Transcription regulation</keyword>
<comment type="similarity">
    <text evidence="1">Belongs to the sigma-70 factor family.</text>
</comment>
<evidence type="ECO:0000256" key="2">
    <source>
        <dbReference type="ARBA" id="ARBA00023015"/>
    </source>
</evidence>
<keyword evidence="3" id="KW-0731">Sigma factor</keyword>
<keyword evidence="5" id="KW-0804">Transcription</keyword>
<dbReference type="InterPro" id="IPR013325">
    <property type="entry name" value="RNA_pol_sigma_r2"/>
</dbReference>
<protein>
    <submittedName>
        <fullName evidence="10">RNA polymerase sigma factor</fullName>
    </submittedName>
</protein>
<dbReference type="InterPro" id="IPR013324">
    <property type="entry name" value="RNA_pol_sigma_r3/r4-like"/>
</dbReference>
<dbReference type="InterPro" id="IPR050239">
    <property type="entry name" value="Sigma-70_RNA_pol_init_factors"/>
</dbReference>
<dbReference type="PANTHER" id="PTHR30603:SF60">
    <property type="entry name" value="RNA POLYMERASE SIGMA FACTOR RPOD"/>
    <property type="match status" value="1"/>
</dbReference>
<evidence type="ECO:0000256" key="1">
    <source>
        <dbReference type="ARBA" id="ARBA00007788"/>
    </source>
</evidence>
<proteinExistence type="inferred from homology"/>
<dbReference type="Gene3D" id="1.10.10.10">
    <property type="entry name" value="Winged helix-like DNA-binding domain superfamily/Winged helix DNA-binding domain"/>
    <property type="match status" value="2"/>
</dbReference>
<dbReference type="InterPro" id="IPR007630">
    <property type="entry name" value="RNA_pol_sigma70_r4"/>
</dbReference>
<dbReference type="PANTHER" id="PTHR30603">
    <property type="entry name" value="RNA POLYMERASE SIGMA FACTOR RPO"/>
    <property type="match status" value="1"/>
</dbReference>
<dbReference type="AlphaFoldDB" id="A0A837D744"/>
<evidence type="ECO:0000259" key="9">
    <source>
        <dbReference type="Pfam" id="PF04545"/>
    </source>
</evidence>
<dbReference type="Pfam" id="PF04542">
    <property type="entry name" value="Sigma70_r2"/>
    <property type="match status" value="1"/>
</dbReference>
<evidence type="ECO:0000259" key="8">
    <source>
        <dbReference type="Pfam" id="PF04542"/>
    </source>
</evidence>
<evidence type="ECO:0000259" key="7">
    <source>
        <dbReference type="Pfam" id="PF04539"/>
    </source>
</evidence>
<dbReference type="GO" id="GO:0016987">
    <property type="term" value="F:sigma factor activity"/>
    <property type="evidence" value="ECO:0007669"/>
    <property type="project" value="UniProtKB-KW"/>
</dbReference>
<dbReference type="InterPro" id="IPR036388">
    <property type="entry name" value="WH-like_DNA-bd_sf"/>
</dbReference>
<evidence type="ECO:0000256" key="5">
    <source>
        <dbReference type="ARBA" id="ARBA00023163"/>
    </source>
</evidence>
<evidence type="ECO:0000313" key="11">
    <source>
        <dbReference type="Proteomes" id="UP000030848"/>
    </source>
</evidence>
<dbReference type="GO" id="GO:0003677">
    <property type="term" value="F:DNA binding"/>
    <property type="evidence" value="ECO:0007669"/>
    <property type="project" value="UniProtKB-KW"/>
</dbReference>
<accession>A0A837D744</accession>
<dbReference type="EMBL" id="JRZE01000006">
    <property type="protein sequence ID" value="KHF42628.1"/>
    <property type="molecule type" value="Genomic_DNA"/>
</dbReference>
<dbReference type="Pfam" id="PF04539">
    <property type="entry name" value="Sigma70_r3"/>
    <property type="match status" value="1"/>
</dbReference>
<gene>
    <name evidence="10" type="ORF">MINT15_28300</name>
</gene>
<dbReference type="InterPro" id="IPR009042">
    <property type="entry name" value="RNA_pol_sigma70_r1_2"/>
</dbReference>
<evidence type="ECO:0000256" key="3">
    <source>
        <dbReference type="ARBA" id="ARBA00023082"/>
    </source>
</evidence>
<sequence length="315" mass="35705">MGSQRDRPVSEEPDIVRYYLDEVGETPLLTANQEVELAKRIEAGVYAAELLRRADEGEITLDYDRRDLEIVARDGQRAKDHMIRANLRLVVTAARKNRHTNLPLLDAIQEGNLGLIRAVEKFDYAKGFKFSTYAMWWIRQAIQRGNAFQSNAIRLPMHVSEQVAKLDRLERTLQSRSNHELTVEELAAAAEMPVERVEALRQAGRSTVSLDMSLDEDGELYLRDLVADGTVPAVGEGIERQAMVDQVRATIDSLPPMEAAVVSLRYGLRDGHQHTIPEISQRLGLSRKRVRTLEQRAMAMLREPQRSEPLLDWAS</sequence>
<feature type="domain" description="RNA polymerase sigma-70 region 4" evidence="9">
    <location>
        <begin position="251"/>
        <end position="303"/>
    </location>
</feature>
<dbReference type="Pfam" id="PF04545">
    <property type="entry name" value="Sigma70_r4"/>
    <property type="match status" value="1"/>
</dbReference>
<reference evidence="10 11" key="1">
    <citation type="submission" date="2014-10" db="EMBL/GenBank/DDBJ databases">
        <title>Genome sequence of Micropolyspora internatus JCM3315.</title>
        <authorList>
            <person name="Shin S.-K."/>
            <person name="Yi H."/>
        </authorList>
    </citation>
    <scope>NUCLEOTIDE SEQUENCE [LARGE SCALE GENOMIC DNA]</scope>
    <source>
        <strain evidence="10 11">JCM 3315</strain>
    </source>
</reference>
<dbReference type="SUPFAM" id="SSF88946">
    <property type="entry name" value="Sigma2 domain of RNA polymerase sigma factors"/>
    <property type="match status" value="1"/>
</dbReference>
<dbReference type="Pfam" id="PF00140">
    <property type="entry name" value="Sigma70_r1_2"/>
    <property type="match status" value="1"/>
</dbReference>
<dbReference type="NCBIfam" id="TIGR02937">
    <property type="entry name" value="sigma70-ECF"/>
    <property type="match status" value="1"/>
</dbReference>
<feature type="domain" description="RNA polymerase sigma-70 region 2" evidence="8">
    <location>
        <begin position="82"/>
        <end position="144"/>
    </location>
</feature>
<keyword evidence="4" id="KW-0238">DNA-binding</keyword>
<dbReference type="InterPro" id="IPR007624">
    <property type="entry name" value="RNA_pol_sigma70_r3"/>
</dbReference>
<feature type="domain" description="RNA polymerase sigma-70 region 3" evidence="7">
    <location>
        <begin position="161"/>
        <end position="229"/>
    </location>
</feature>
<comment type="caution">
    <text evidence="10">The sequence shown here is derived from an EMBL/GenBank/DDBJ whole genome shotgun (WGS) entry which is preliminary data.</text>
</comment>
<dbReference type="OMA" id="IPIHMLN"/>
<dbReference type="GO" id="GO:0006352">
    <property type="term" value="P:DNA-templated transcription initiation"/>
    <property type="evidence" value="ECO:0007669"/>
    <property type="project" value="InterPro"/>
</dbReference>
<evidence type="ECO:0000256" key="4">
    <source>
        <dbReference type="ARBA" id="ARBA00023125"/>
    </source>
</evidence>
<organism evidence="10 11">
    <name type="scientific">Saccharomonospora viridis</name>
    <dbReference type="NCBI Taxonomy" id="1852"/>
    <lineage>
        <taxon>Bacteria</taxon>
        <taxon>Bacillati</taxon>
        <taxon>Actinomycetota</taxon>
        <taxon>Actinomycetes</taxon>
        <taxon>Pseudonocardiales</taxon>
        <taxon>Pseudonocardiaceae</taxon>
        <taxon>Saccharomonospora</taxon>
    </lineage>
</organism>
<dbReference type="PRINTS" id="PR00046">
    <property type="entry name" value="SIGMA70FCT"/>
</dbReference>
<dbReference type="SUPFAM" id="SSF88659">
    <property type="entry name" value="Sigma3 and sigma4 domains of RNA polymerase sigma factors"/>
    <property type="match status" value="2"/>
</dbReference>
<name>A0A837D744_9PSEU</name>
<dbReference type="InterPro" id="IPR000943">
    <property type="entry name" value="RNA_pol_sigma70"/>
</dbReference>
<feature type="domain" description="RNA polymerase sigma-70 region 1.2" evidence="6">
    <location>
        <begin position="14"/>
        <end position="47"/>
    </location>
</feature>
<dbReference type="Gene3D" id="1.10.601.10">
    <property type="entry name" value="RNA Polymerase Primary Sigma Factor"/>
    <property type="match status" value="2"/>
</dbReference>
<evidence type="ECO:0000259" key="6">
    <source>
        <dbReference type="Pfam" id="PF00140"/>
    </source>
</evidence>
<dbReference type="InterPro" id="IPR007627">
    <property type="entry name" value="RNA_pol_sigma70_r2"/>
</dbReference>
<dbReference type="InterPro" id="IPR014284">
    <property type="entry name" value="RNA_pol_sigma-70_dom"/>
</dbReference>
<dbReference type="CDD" id="cd06171">
    <property type="entry name" value="Sigma70_r4"/>
    <property type="match status" value="1"/>
</dbReference>
<dbReference type="Proteomes" id="UP000030848">
    <property type="component" value="Unassembled WGS sequence"/>
</dbReference>